<evidence type="ECO:0000256" key="3">
    <source>
        <dbReference type="ARBA" id="ARBA00022449"/>
    </source>
</evidence>
<feature type="region of interest" description="Disordered" evidence="10">
    <location>
        <begin position="630"/>
        <end position="672"/>
    </location>
</feature>
<dbReference type="SUPFAM" id="SSF51735">
    <property type="entry name" value="NAD(P)-binding Rossmann-fold domains"/>
    <property type="match status" value="1"/>
</dbReference>
<keyword evidence="6" id="KW-0630">Potassium</keyword>
<evidence type="ECO:0000256" key="7">
    <source>
        <dbReference type="ARBA" id="ARBA00022989"/>
    </source>
</evidence>
<name>A0A6P1T3L7_9RHOB</name>
<accession>A0A6P1T3L7</accession>
<dbReference type="PANTHER" id="PTHR46157">
    <property type="entry name" value="K(+) EFFLUX ANTIPORTER 3, CHLOROPLASTIC"/>
    <property type="match status" value="1"/>
</dbReference>
<dbReference type="InterPro" id="IPR003148">
    <property type="entry name" value="RCK_N"/>
</dbReference>
<feature type="transmembrane region" description="Helical" evidence="11">
    <location>
        <begin position="85"/>
        <end position="103"/>
    </location>
</feature>
<feature type="transmembrane region" description="Helical" evidence="11">
    <location>
        <begin position="54"/>
        <end position="73"/>
    </location>
</feature>
<reference evidence="13 14" key="1">
    <citation type="submission" date="2019-12" db="EMBL/GenBank/DDBJ databases">
        <title>Complete genome sequence of Algicella marina strain 9Alg 56(T) isolated from the red alga Tichocarpus crinitus.</title>
        <authorList>
            <person name="Kim S.-G."/>
            <person name="Nedashkovskaya O.I."/>
        </authorList>
    </citation>
    <scope>NUCLEOTIDE SEQUENCE [LARGE SCALE GENOMIC DNA]</scope>
    <source>
        <strain evidence="13 14">9Alg 56</strain>
    </source>
</reference>
<feature type="transmembrane region" description="Helical" evidence="11">
    <location>
        <begin position="331"/>
        <end position="353"/>
    </location>
</feature>
<dbReference type="Pfam" id="PF02254">
    <property type="entry name" value="TrkA_N"/>
    <property type="match status" value="1"/>
</dbReference>
<feature type="transmembrane region" description="Helical" evidence="11">
    <location>
        <begin position="256"/>
        <end position="284"/>
    </location>
</feature>
<comment type="subcellular location">
    <subcellularLocation>
        <location evidence="1">Endomembrane system</location>
        <topology evidence="1">Multi-pass membrane protein</topology>
    </subcellularLocation>
</comment>
<organism evidence="13 14">
    <name type="scientific">Algicella marina</name>
    <dbReference type="NCBI Taxonomy" id="2683284"/>
    <lineage>
        <taxon>Bacteria</taxon>
        <taxon>Pseudomonadati</taxon>
        <taxon>Pseudomonadota</taxon>
        <taxon>Alphaproteobacteria</taxon>
        <taxon>Rhodobacterales</taxon>
        <taxon>Paracoccaceae</taxon>
        <taxon>Algicella</taxon>
    </lineage>
</organism>
<evidence type="ECO:0000256" key="6">
    <source>
        <dbReference type="ARBA" id="ARBA00022958"/>
    </source>
</evidence>
<feature type="domain" description="RCK N-terminal" evidence="12">
    <location>
        <begin position="432"/>
        <end position="549"/>
    </location>
</feature>
<feature type="transmembrane region" description="Helical" evidence="11">
    <location>
        <begin position="392"/>
        <end position="411"/>
    </location>
</feature>
<gene>
    <name evidence="13" type="ORF">GO499_12195</name>
</gene>
<dbReference type="Gene3D" id="1.20.1530.20">
    <property type="match status" value="1"/>
</dbReference>
<keyword evidence="4" id="KW-0633">Potassium transport</keyword>
<feature type="transmembrane region" description="Helical" evidence="11">
    <location>
        <begin position="150"/>
        <end position="170"/>
    </location>
</feature>
<dbReference type="KEGG" id="amaq:GO499_12195"/>
<sequence length="672" mass="72776">MENLLLQATIYLAAAVVAVPVANRLGLGSVLGYLIAGIVIGPLLGVVGAETQDLQHYAEFGVVMMLFLIGLELEPRALWAMRTRLIGLGGLQIVLTAGAVWALAWTLGISWSIGLAIGLVLALSSTAIVMQTLTEKGMTSSEGGRSAFSVLLSQDIAVIPMLALIPLLALPELVAHGEGPTMVVGEHGTVEADAGHGAEGDGHGSMNLLEGLPAWMVTGIVLGSVIVIVLGGHYLTRPVFRFIAHAKLQEIFTAAALLLIIGVALLMTVVGLSPALGTFLAGVVLANSEYKHELEANLEPFKGLLLGLFFITVGAGINFTLLFADFFVILGLTLALMALKFVILFGLGFVFRIRGQARWLYALSLAQAGEFGFVLLSFTTQNGVIPGEIAESLLLIVALSMLFTPGLFIFYDRVIARRITVEIPEDDEIQETGTVIIAGLGRFGQIVNRILLSQGHKTVVIDYHNDLVAGLRKFGVEGYFGDPSRPEMLLAAGIREASVLVVSLDDRQKAVEMVRHVSREHPHVKIVARAYDRIHTFELYAAGARDIVRETFDSSVRAGKYALLALGHHPFQVEKAARVYVKQDRAHLEELARVWDPERNPTENEAYVARARQINAELNAAMKGMRTEFHDRTERGWTPPPKGGRVREDVEREPRKGEQEAETDVETTGGID</sequence>
<feature type="transmembrane region" description="Helical" evidence="11">
    <location>
        <begin position="30"/>
        <end position="48"/>
    </location>
</feature>
<dbReference type="Gene3D" id="3.40.50.720">
    <property type="entry name" value="NAD(P)-binding Rossmann-like Domain"/>
    <property type="match status" value="1"/>
</dbReference>
<keyword evidence="8" id="KW-0406">Ion transport</keyword>
<dbReference type="Proteomes" id="UP000464495">
    <property type="component" value="Chromosome"/>
</dbReference>
<evidence type="ECO:0000256" key="9">
    <source>
        <dbReference type="ARBA" id="ARBA00023136"/>
    </source>
</evidence>
<evidence type="ECO:0000256" key="5">
    <source>
        <dbReference type="ARBA" id="ARBA00022692"/>
    </source>
</evidence>
<evidence type="ECO:0000259" key="12">
    <source>
        <dbReference type="PROSITE" id="PS51201"/>
    </source>
</evidence>
<dbReference type="GO" id="GO:0006813">
    <property type="term" value="P:potassium ion transport"/>
    <property type="evidence" value="ECO:0007669"/>
    <property type="project" value="UniProtKB-KW"/>
</dbReference>
<keyword evidence="9 11" id="KW-0472">Membrane</keyword>
<dbReference type="RefSeq" id="WP_161862437.1">
    <property type="nucleotide sequence ID" value="NZ_CP046620.1"/>
</dbReference>
<feature type="transmembrane region" description="Helical" evidence="11">
    <location>
        <begin position="109"/>
        <end position="129"/>
    </location>
</feature>
<dbReference type="GO" id="GO:0005886">
    <property type="term" value="C:plasma membrane"/>
    <property type="evidence" value="ECO:0007669"/>
    <property type="project" value="TreeGrafter"/>
</dbReference>
<keyword evidence="7 11" id="KW-1133">Transmembrane helix</keyword>
<dbReference type="GO" id="GO:0015297">
    <property type="term" value="F:antiporter activity"/>
    <property type="evidence" value="ECO:0007669"/>
    <property type="project" value="UniProtKB-KW"/>
</dbReference>
<dbReference type="PROSITE" id="PS51201">
    <property type="entry name" value="RCK_N"/>
    <property type="match status" value="1"/>
</dbReference>
<dbReference type="EMBL" id="CP046620">
    <property type="protein sequence ID" value="QHQ35879.1"/>
    <property type="molecule type" value="Genomic_DNA"/>
</dbReference>
<dbReference type="InterPro" id="IPR036291">
    <property type="entry name" value="NAD(P)-bd_dom_sf"/>
</dbReference>
<dbReference type="GO" id="GO:1902600">
    <property type="term" value="P:proton transmembrane transport"/>
    <property type="evidence" value="ECO:0007669"/>
    <property type="project" value="InterPro"/>
</dbReference>
<protein>
    <submittedName>
        <fullName evidence="13">Potassium transporter</fullName>
    </submittedName>
</protein>
<dbReference type="FunFam" id="3.40.50.720:FF:000036">
    <property type="entry name" value="Glutathione-regulated potassium-efflux system protein KefB"/>
    <property type="match status" value="1"/>
</dbReference>
<evidence type="ECO:0000256" key="10">
    <source>
        <dbReference type="SAM" id="MobiDB-lite"/>
    </source>
</evidence>
<dbReference type="InterPro" id="IPR038770">
    <property type="entry name" value="Na+/solute_symporter_sf"/>
</dbReference>
<dbReference type="GO" id="GO:0012505">
    <property type="term" value="C:endomembrane system"/>
    <property type="evidence" value="ECO:0007669"/>
    <property type="project" value="UniProtKB-SubCell"/>
</dbReference>
<keyword evidence="3" id="KW-0050">Antiport</keyword>
<keyword evidence="5 11" id="KW-0812">Transmembrane</keyword>
<evidence type="ECO:0000256" key="8">
    <source>
        <dbReference type="ARBA" id="ARBA00023065"/>
    </source>
</evidence>
<dbReference type="AlphaFoldDB" id="A0A6P1T3L7"/>
<dbReference type="PANTHER" id="PTHR46157:SF4">
    <property type="entry name" value="K(+) EFFLUX ANTIPORTER 3, CHLOROPLASTIC"/>
    <property type="match status" value="1"/>
</dbReference>
<evidence type="ECO:0000256" key="2">
    <source>
        <dbReference type="ARBA" id="ARBA00022448"/>
    </source>
</evidence>
<evidence type="ECO:0000256" key="11">
    <source>
        <dbReference type="SAM" id="Phobius"/>
    </source>
</evidence>
<feature type="transmembrane region" description="Helical" evidence="11">
    <location>
        <begin position="214"/>
        <end position="235"/>
    </location>
</feature>
<feature type="transmembrane region" description="Helical" evidence="11">
    <location>
        <begin position="304"/>
        <end position="324"/>
    </location>
</feature>
<feature type="transmembrane region" description="Helical" evidence="11">
    <location>
        <begin position="359"/>
        <end position="380"/>
    </location>
</feature>
<evidence type="ECO:0000256" key="1">
    <source>
        <dbReference type="ARBA" id="ARBA00004127"/>
    </source>
</evidence>
<feature type="compositionally biased region" description="Basic and acidic residues" evidence="10">
    <location>
        <begin position="645"/>
        <end position="659"/>
    </location>
</feature>
<evidence type="ECO:0000313" key="14">
    <source>
        <dbReference type="Proteomes" id="UP000464495"/>
    </source>
</evidence>
<feature type="transmembrane region" description="Helical" evidence="11">
    <location>
        <begin position="6"/>
        <end position="23"/>
    </location>
</feature>
<proteinExistence type="predicted"/>
<evidence type="ECO:0000313" key="13">
    <source>
        <dbReference type="EMBL" id="QHQ35879.1"/>
    </source>
</evidence>
<dbReference type="Pfam" id="PF00999">
    <property type="entry name" value="Na_H_Exchanger"/>
    <property type="match status" value="1"/>
</dbReference>
<dbReference type="InterPro" id="IPR006153">
    <property type="entry name" value="Cation/H_exchanger_TM"/>
</dbReference>
<evidence type="ECO:0000256" key="4">
    <source>
        <dbReference type="ARBA" id="ARBA00022538"/>
    </source>
</evidence>
<keyword evidence="2" id="KW-0813">Transport</keyword>
<keyword evidence="14" id="KW-1185">Reference proteome</keyword>